<dbReference type="STRING" id="482461.SAMN05216244_0891"/>
<feature type="domain" description="SGNH hydrolase-type esterase" evidence="3">
    <location>
        <begin position="8"/>
        <end position="201"/>
    </location>
</feature>
<reference evidence="5" key="1">
    <citation type="submission" date="2016-10" db="EMBL/GenBank/DDBJ databases">
        <authorList>
            <person name="Varghese N."/>
            <person name="Submissions S."/>
        </authorList>
    </citation>
    <scope>NUCLEOTIDE SEQUENCE [LARGE SCALE GENOMIC DNA]</scope>
    <source>
        <strain evidence="5">CGMCC 1.6199</strain>
    </source>
</reference>
<comment type="similarity">
    <text evidence="1">Belongs to the 'GDSL' lipolytic enzyme family.</text>
</comment>
<accession>A0A1G9N804</accession>
<dbReference type="Gene3D" id="3.40.50.1110">
    <property type="entry name" value="SGNH hydrolase"/>
    <property type="match status" value="1"/>
</dbReference>
<evidence type="ECO:0000256" key="1">
    <source>
        <dbReference type="ARBA" id="ARBA00008668"/>
    </source>
</evidence>
<sequence length="228" mass="25766">MGIRIFLAGDSTVSDYGKHRAPQAGWGQALPRFFETGVVVFNRAAGGKSSKSFITEGRLDEINRDLQPGDYLFIQFGHNDSKPETERHTDPFTTYQNCLKQYVTVARQNQAFPVLLTPVQRRYFSENGSLQETHGDYPAAMRELAHMESVPLIDLTKKTTVLLEKSGDIASRKLFMWFEPGEEENYPNGVQDNTHFNEQGAEEIAGLVCRCLKTMKLPLADYLILPMK</sequence>
<protein>
    <submittedName>
        <fullName evidence="4">Lysophospholipase L1</fullName>
    </submittedName>
</protein>
<dbReference type="Pfam" id="PF13472">
    <property type="entry name" value="Lipase_GDSL_2"/>
    <property type="match status" value="1"/>
</dbReference>
<evidence type="ECO:0000259" key="3">
    <source>
        <dbReference type="Pfam" id="PF13472"/>
    </source>
</evidence>
<evidence type="ECO:0000313" key="4">
    <source>
        <dbReference type="EMBL" id="SDL82659.1"/>
    </source>
</evidence>
<dbReference type="InterPro" id="IPR013830">
    <property type="entry name" value="SGNH_hydro"/>
</dbReference>
<keyword evidence="2" id="KW-0378">Hydrolase</keyword>
<name>A0A1G9N804_9BACI</name>
<dbReference type="SUPFAM" id="SSF52266">
    <property type="entry name" value="SGNH hydrolase"/>
    <property type="match status" value="1"/>
</dbReference>
<dbReference type="RefSeq" id="WP_281242157.1">
    <property type="nucleotide sequence ID" value="NZ_FNHF01000001.1"/>
</dbReference>
<dbReference type="PANTHER" id="PTHR43695:SF1">
    <property type="entry name" value="RHAMNOGALACTURONAN ACETYLESTERASE"/>
    <property type="match status" value="1"/>
</dbReference>
<dbReference type="AlphaFoldDB" id="A0A1G9N804"/>
<dbReference type="PANTHER" id="PTHR43695">
    <property type="entry name" value="PUTATIVE (AFU_ORTHOLOGUE AFUA_2G17250)-RELATED"/>
    <property type="match status" value="1"/>
</dbReference>
<dbReference type="EMBL" id="FNHF01000001">
    <property type="protein sequence ID" value="SDL82659.1"/>
    <property type="molecule type" value="Genomic_DNA"/>
</dbReference>
<gene>
    <name evidence="4" type="ORF">SAMN05216244_0891</name>
</gene>
<keyword evidence="5" id="KW-1185">Reference proteome</keyword>
<dbReference type="CDD" id="cd01821">
    <property type="entry name" value="Rhamnogalacturan_acetylesterase_like"/>
    <property type="match status" value="1"/>
</dbReference>
<dbReference type="Proteomes" id="UP000182347">
    <property type="component" value="Unassembled WGS sequence"/>
</dbReference>
<organism evidence="4 5">
    <name type="scientific">Sediminibacillus halophilus</name>
    <dbReference type="NCBI Taxonomy" id="482461"/>
    <lineage>
        <taxon>Bacteria</taxon>
        <taxon>Bacillati</taxon>
        <taxon>Bacillota</taxon>
        <taxon>Bacilli</taxon>
        <taxon>Bacillales</taxon>
        <taxon>Bacillaceae</taxon>
        <taxon>Sediminibacillus</taxon>
    </lineage>
</organism>
<evidence type="ECO:0000256" key="2">
    <source>
        <dbReference type="ARBA" id="ARBA00022801"/>
    </source>
</evidence>
<evidence type="ECO:0000313" key="5">
    <source>
        <dbReference type="Proteomes" id="UP000182347"/>
    </source>
</evidence>
<proteinExistence type="inferred from homology"/>
<dbReference type="GO" id="GO:0016787">
    <property type="term" value="F:hydrolase activity"/>
    <property type="evidence" value="ECO:0007669"/>
    <property type="project" value="UniProtKB-KW"/>
</dbReference>
<dbReference type="InterPro" id="IPR037459">
    <property type="entry name" value="RhgT-like"/>
</dbReference>
<dbReference type="InterPro" id="IPR036514">
    <property type="entry name" value="SGNH_hydro_sf"/>
</dbReference>